<name>A0ABR4M1P3_9EURO</name>
<sequence>MASSGAQLPMTQGSDLDPPARKKKKDPLKEEKEAEYKRIRQSLVAKRLAVGNEGALSTQFASLEEARQALRKSSPMIVQDSTIPTTTAEKQFYIRDLIEAVHCNEIAGDNQRFAENWNGKYKSNEEIEAACWEVLEAAIEVTLKGRIHKEQLNKSSTYNCFIDRIAGIIHALKRNKTTCHNIMAPGHIQTLVHKPEAVMTRTESNRAGNANKARKLQDKAAKPNNIPAGDPSTISGNQSSANSTSQHMAPPAPRKSRARATRINRNKTVQNPHTRPNPQITQTRHTPQNNQISQIHHPPQNNQNPQMHHTLQNSWDPQVQHTLQNNQIFQMHRLPQNCLNPQIHHPLQNNQIPQVHHTPANACAASSYLSPGLSSQCSPLTQLQHGFDAGNAYTALGYHQQAQAPRQDGYQFVAVNPADADSNSFQSQQNGSKRGRQAKKRTHVEDNSERSHPNAKRRRC</sequence>
<keyword evidence="3" id="KW-1185">Reference proteome</keyword>
<feature type="compositionally biased region" description="Basic and acidic residues" evidence="1">
    <location>
        <begin position="443"/>
        <end position="452"/>
    </location>
</feature>
<accession>A0ABR4M1P3</accession>
<feature type="compositionally biased region" description="Polar residues" evidence="1">
    <location>
        <begin position="421"/>
        <end position="432"/>
    </location>
</feature>
<feature type="compositionally biased region" description="Polar residues" evidence="1">
    <location>
        <begin position="232"/>
        <end position="247"/>
    </location>
</feature>
<dbReference type="EMBL" id="JBFXLQ010000005">
    <property type="protein sequence ID" value="KAL2870641.1"/>
    <property type="molecule type" value="Genomic_DNA"/>
</dbReference>
<feature type="compositionally biased region" description="Polar residues" evidence="1">
    <location>
        <begin position="1"/>
        <end position="14"/>
    </location>
</feature>
<dbReference type="GeneID" id="98143303"/>
<feature type="region of interest" description="Disordered" evidence="1">
    <location>
        <begin position="200"/>
        <end position="310"/>
    </location>
</feature>
<feature type="compositionally biased region" description="Basic residues" evidence="1">
    <location>
        <begin position="433"/>
        <end position="442"/>
    </location>
</feature>
<feature type="compositionally biased region" description="Polar residues" evidence="1">
    <location>
        <begin position="266"/>
        <end position="310"/>
    </location>
</feature>
<evidence type="ECO:0000256" key="1">
    <source>
        <dbReference type="SAM" id="MobiDB-lite"/>
    </source>
</evidence>
<organism evidence="2 3">
    <name type="scientific">Aspergillus lucknowensis</name>
    <dbReference type="NCBI Taxonomy" id="176173"/>
    <lineage>
        <taxon>Eukaryota</taxon>
        <taxon>Fungi</taxon>
        <taxon>Dikarya</taxon>
        <taxon>Ascomycota</taxon>
        <taxon>Pezizomycotina</taxon>
        <taxon>Eurotiomycetes</taxon>
        <taxon>Eurotiomycetidae</taxon>
        <taxon>Eurotiales</taxon>
        <taxon>Aspergillaceae</taxon>
        <taxon>Aspergillus</taxon>
        <taxon>Aspergillus subgen. Nidulantes</taxon>
    </lineage>
</organism>
<proteinExistence type="predicted"/>
<evidence type="ECO:0000313" key="3">
    <source>
        <dbReference type="Proteomes" id="UP001610432"/>
    </source>
</evidence>
<gene>
    <name evidence="2" type="ORF">BJX67DRAFT_344286</name>
</gene>
<reference evidence="2 3" key="1">
    <citation type="submission" date="2024-07" db="EMBL/GenBank/DDBJ databases">
        <title>Section-level genome sequencing and comparative genomics of Aspergillus sections Usti and Cavernicolus.</title>
        <authorList>
            <consortium name="Lawrence Berkeley National Laboratory"/>
            <person name="Nybo J.L."/>
            <person name="Vesth T.C."/>
            <person name="Theobald S."/>
            <person name="Frisvad J.C."/>
            <person name="Larsen T.O."/>
            <person name="Kjaerboelling I."/>
            <person name="Rothschild-Mancinelli K."/>
            <person name="Lyhne E.K."/>
            <person name="Kogle M.E."/>
            <person name="Barry K."/>
            <person name="Clum A."/>
            <person name="Na H."/>
            <person name="Ledsgaard L."/>
            <person name="Lin J."/>
            <person name="Lipzen A."/>
            <person name="Kuo A."/>
            <person name="Riley R."/>
            <person name="Mondo S."/>
            <person name="Labutti K."/>
            <person name="Haridas S."/>
            <person name="Pangalinan J."/>
            <person name="Salamov A.A."/>
            <person name="Simmons B.A."/>
            <person name="Magnuson J.K."/>
            <person name="Chen J."/>
            <person name="Drula E."/>
            <person name="Henrissat B."/>
            <person name="Wiebenga A."/>
            <person name="Lubbers R.J."/>
            <person name="Gomes A.C."/>
            <person name="Macurrencykelacurrency M.R."/>
            <person name="Stajich J."/>
            <person name="Grigoriev I.V."/>
            <person name="Mortensen U.H."/>
            <person name="De Vries R.P."/>
            <person name="Baker S.E."/>
            <person name="Andersen M.R."/>
        </authorList>
    </citation>
    <scope>NUCLEOTIDE SEQUENCE [LARGE SCALE GENOMIC DNA]</scope>
    <source>
        <strain evidence="2 3">CBS 449.75</strain>
    </source>
</reference>
<feature type="region of interest" description="Disordered" evidence="1">
    <location>
        <begin position="1"/>
        <end position="35"/>
    </location>
</feature>
<feature type="compositionally biased region" description="Basic residues" evidence="1">
    <location>
        <begin position="254"/>
        <end position="265"/>
    </location>
</feature>
<feature type="region of interest" description="Disordered" evidence="1">
    <location>
        <begin position="420"/>
        <end position="460"/>
    </location>
</feature>
<dbReference type="Proteomes" id="UP001610432">
    <property type="component" value="Unassembled WGS sequence"/>
</dbReference>
<evidence type="ECO:0000313" key="2">
    <source>
        <dbReference type="EMBL" id="KAL2870641.1"/>
    </source>
</evidence>
<dbReference type="RefSeq" id="XP_070889620.1">
    <property type="nucleotide sequence ID" value="XM_071028231.1"/>
</dbReference>
<protein>
    <submittedName>
        <fullName evidence="2">Uncharacterized protein</fullName>
    </submittedName>
</protein>
<comment type="caution">
    <text evidence="2">The sequence shown here is derived from an EMBL/GenBank/DDBJ whole genome shotgun (WGS) entry which is preliminary data.</text>
</comment>